<dbReference type="SUPFAM" id="SSF53187">
    <property type="entry name" value="Zn-dependent exopeptidases"/>
    <property type="match status" value="1"/>
</dbReference>
<dbReference type="Proteomes" id="UP000620550">
    <property type="component" value="Unassembled WGS sequence"/>
</dbReference>
<dbReference type="InterPro" id="IPR045175">
    <property type="entry name" value="M28_fam"/>
</dbReference>
<feature type="signal peptide" evidence="1">
    <location>
        <begin position="1"/>
        <end position="25"/>
    </location>
</feature>
<organism evidence="3 4">
    <name type="scientific">Sphingobacterium griseoflavum</name>
    <dbReference type="NCBI Taxonomy" id="1474952"/>
    <lineage>
        <taxon>Bacteria</taxon>
        <taxon>Pseudomonadati</taxon>
        <taxon>Bacteroidota</taxon>
        <taxon>Sphingobacteriia</taxon>
        <taxon>Sphingobacteriales</taxon>
        <taxon>Sphingobacteriaceae</taxon>
        <taxon>Sphingobacterium</taxon>
    </lineage>
</organism>
<accession>A0ABQ3HRZ8</accession>
<evidence type="ECO:0000313" key="3">
    <source>
        <dbReference type="EMBL" id="GHE29311.1"/>
    </source>
</evidence>
<evidence type="ECO:0000313" key="4">
    <source>
        <dbReference type="Proteomes" id="UP000620550"/>
    </source>
</evidence>
<dbReference type="RefSeq" id="WP_189625532.1">
    <property type="nucleotide sequence ID" value="NZ_BNAF01000003.1"/>
</dbReference>
<dbReference type="Gene3D" id="3.40.630.10">
    <property type="entry name" value="Zn peptidases"/>
    <property type="match status" value="2"/>
</dbReference>
<keyword evidence="4" id="KW-1185">Reference proteome</keyword>
<evidence type="ECO:0000256" key="1">
    <source>
        <dbReference type="SAM" id="SignalP"/>
    </source>
</evidence>
<dbReference type="EMBL" id="BNAF01000003">
    <property type="protein sequence ID" value="GHE29311.1"/>
    <property type="molecule type" value="Genomic_DNA"/>
</dbReference>
<feature type="domain" description="Peptidase M28" evidence="2">
    <location>
        <begin position="214"/>
        <end position="415"/>
    </location>
</feature>
<dbReference type="PANTHER" id="PTHR12147">
    <property type="entry name" value="METALLOPEPTIDASE M28 FAMILY MEMBER"/>
    <property type="match status" value="1"/>
</dbReference>
<gene>
    <name evidence="3" type="ORF">GCM10017764_10090</name>
</gene>
<evidence type="ECO:0000259" key="2">
    <source>
        <dbReference type="Pfam" id="PF04389"/>
    </source>
</evidence>
<dbReference type="PANTHER" id="PTHR12147:SF26">
    <property type="entry name" value="PEPTIDASE M28 DOMAIN-CONTAINING PROTEIN"/>
    <property type="match status" value="1"/>
</dbReference>
<sequence>MIQKLNSYLLLVSLLSASFIPSAIAQITSRADIQRIVETLSADEMRGRASFSSDIARAADFIAAEFRAAGLKPYAEENYRQSFMVTKVINGTQAVQVNGQALQEDEFIVLHNVSSLSWDQQSEVENLEIKAGEDFSQRFRAIVRENPNNAIVWIDPSFAPMLARFKKIFNRENVVPKQEKTEDGPSKVFLLKKGAIRSFQIAANATKQDFQLFNVAAIIPGKSKADEFVVFSGHYDHIGILDAVGQDSIANGADDDASGTTAMIALAKYFQKAAINERTLIFVAFTAEEIGMFGSKYFSNHIDPDKVVAMVNIEMIGKDSKFGPNSLYVTGYENSNLAKLMQEHVKGTAFTFHPDPYPQQNLFYRSDNAVLAALGVPAHTFSTSQIDSDSYYHTVKDEVETLDINNIKSSIEGIAKGIEGIVKGTQTPTRVEKLR</sequence>
<feature type="chain" id="PRO_5045752050" description="Peptidase M28 domain-containing protein" evidence="1">
    <location>
        <begin position="26"/>
        <end position="435"/>
    </location>
</feature>
<proteinExistence type="predicted"/>
<comment type="caution">
    <text evidence="3">The sequence shown here is derived from an EMBL/GenBank/DDBJ whole genome shotgun (WGS) entry which is preliminary data.</text>
</comment>
<dbReference type="Pfam" id="PF04389">
    <property type="entry name" value="Peptidase_M28"/>
    <property type="match status" value="1"/>
</dbReference>
<reference evidence="4" key="1">
    <citation type="journal article" date="2019" name="Int. J. Syst. Evol. Microbiol.">
        <title>The Global Catalogue of Microorganisms (GCM) 10K type strain sequencing project: providing services to taxonomists for standard genome sequencing and annotation.</title>
        <authorList>
            <consortium name="The Broad Institute Genomics Platform"/>
            <consortium name="The Broad Institute Genome Sequencing Center for Infectious Disease"/>
            <person name="Wu L."/>
            <person name="Ma J."/>
        </authorList>
    </citation>
    <scope>NUCLEOTIDE SEQUENCE [LARGE SCALE GENOMIC DNA]</scope>
    <source>
        <strain evidence="4">CGMCC 1.12966</strain>
    </source>
</reference>
<name>A0ABQ3HRZ8_9SPHI</name>
<keyword evidence="1" id="KW-0732">Signal</keyword>
<protein>
    <recommendedName>
        <fullName evidence="2">Peptidase M28 domain-containing protein</fullName>
    </recommendedName>
</protein>
<dbReference type="InterPro" id="IPR007484">
    <property type="entry name" value="Peptidase_M28"/>
</dbReference>